<dbReference type="STRING" id="76731.RD2015_4228"/>
<feature type="domain" description="NmrA-like" evidence="1">
    <location>
        <begin position="2"/>
        <end position="231"/>
    </location>
</feature>
<proteinExistence type="predicted"/>
<dbReference type="Gene3D" id="3.40.50.720">
    <property type="entry name" value="NAD(P)-binding Rossmann-like Domain"/>
    <property type="match status" value="1"/>
</dbReference>
<dbReference type="OrthoDB" id="9798669at2"/>
<dbReference type="KEGG" id="rdp:RD2015_4228"/>
<keyword evidence="3" id="KW-1185">Reference proteome</keyword>
<dbReference type="Proteomes" id="UP000060699">
    <property type="component" value="Chromosome"/>
</dbReference>
<protein>
    <submittedName>
        <fullName evidence="2">NmrA family transcriptional regulator</fullName>
    </submittedName>
</protein>
<sequence length="290" mass="31202">MTILVTGATGTIGSLVLQGLAQRGASVRALVRETGKAALPAGASEVVADMSDVASMRQALTGVRSLFLINAVTPAEVTQGLQTLALARDAGIERIVYLSVIHADQYTDVPHFTGKYTVERMIEQLDLPVTVLRPAYFMQNERQVQSVIQGYGVYPMPIGSAGVAMIDTRDIADVAVAELLRRDGADTALPRLTMDLGGPELFTGESAAKVWSQVLGCEIHYGGDDLQAFEAQLAQYGPGWMAYDMRLMMNRIQQHGMKPEAGTAQRLEALIGHPLRTYEALVKELVATAA</sequence>
<reference evidence="2 3" key="1">
    <citation type="submission" date="2015-12" db="EMBL/GenBank/DDBJ databases">
        <title>Complete genome of Roseateles depolymerans KCTC 42856.</title>
        <authorList>
            <person name="Kim K.M."/>
        </authorList>
    </citation>
    <scope>NUCLEOTIDE SEQUENCE [LARGE SCALE GENOMIC DNA]</scope>
    <source>
        <strain evidence="2 3">KCTC 42856</strain>
    </source>
</reference>
<dbReference type="InterPro" id="IPR036291">
    <property type="entry name" value="NAD(P)-bd_dom_sf"/>
</dbReference>
<dbReference type="RefSeq" id="WP_058936591.1">
    <property type="nucleotide sequence ID" value="NZ_CP013729.1"/>
</dbReference>
<dbReference type="InterPro" id="IPR008030">
    <property type="entry name" value="NmrA-like"/>
</dbReference>
<gene>
    <name evidence="2" type="ORF">RD2015_4228</name>
</gene>
<dbReference type="EMBL" id="CP013729">
    <property type="protein sequence ID" value="ALV08675.1"/>
    <property type="molecule type" value="Genomic_DNA"/>
</dbReference>
<evidence type="ECO:0000313" key="2">
    <source>
        <dbReference type="EMBL" id="ALV08675.1"/>
    </source>
</evidence>
<name>A0A0U3N088_9BURK</name>
<dbReference type="Gene3D" id="3.90.25.10">
    <property type="entry name" value="UDP-galactose 4-epimerase, domain 1"/>
    <property type="match status" value="1"/>
</dbReference>
<dbReference type="Pfam" id="PF05368">
    <property type="entry name" value="NmrA"/>
    <property type="match status" value="1"/>
</dbReference>
<dbReference type="PANTHER" id="PTHR43162">
    <property type="match status" value="1"/>
</dbReference>
<evidence type="ECO:0000259" key="1">
    <source>
        <dbReference type="Pfam" id="PF05368"/>
    </source>
</evidence>
<dbReference type="AlphaFoldDB" id="A0A0U3N088"/>
<organism evidence="2 3">
    <name type="scientific">Roseateles depolymerans</name>
    <dbReference type="NCBI Taxonomy" id="76731"/>
    <lineage>
        <taxon>Bacteria</taxon>
        <taxon>Pseudomonadati</taxon>
        <taxon>Pseudomonadota</taxon>
        <taxon>Betaproteobacteria</taxon>
        <taxon>Burkholderiales</taxon>
        <taxon>Sphaerotilaceae</taxon>
        <taxon>Roseateles</taxon>
    </lineage>
</organism>
<dbReference type="PANTHER" id="PTHR43162:SF1">
    <property type="entry name" value="PRESTALK A DIFFERENTIATION PROTEIN A"/>
    <property type="match status" value="1"/>
</dbReference>
<accession>A0A0U3N088</accession>
<dbReference type="SUPFAM" id="SSF51735">
    <property type="entry name" value="NAD(P)-binding Rossmann-fold domains"/>
    <property type="match status" value="1"/>
</dbReference>
<dbReference type="InterPro" id="IPR051604">
    <property type="entry name" value="Ergot_Alk_Oxidoreductase"/>
</dbReference>
<dbReference type="PATRIC" id="fig|76731.3.peg.4332"/>
<evidence type="ECO:0000313" key="3">
    <source>
        <dbReference type="Proteomes" id="UP000060699"/>
    </source>
</evidence>